<evidence type="ECO:0000313" key="2">
    <source>
        <dbReference type="Proteomes" id="UP000018851"/>
    </source>
</evidence>
<dbReference type="KEGG" id="ssan:NX02_03260"/>
<dbReference type="EMBL" id="CP006644">
    <property type="protein sequence ID" value="AHE52406.1"/>
    <property type="molecule type" value="Genomic_DNA"/>
</dbReference>
<dbReference type="PATRIC" id="fig|1123269.5.peg.635"/>
<sequence length="44" mass="4786">MSAGTSATIASNQNITCRIAQAFFAEWMSQVLQRPLPGAGFRRT</sequence>
<dbReference type="STRING" id="1123269.NX02_03260"/>
<evidence type="ECO:0000313" key="1">
    <source>
        <dbReference type="EMBL" id="AHE52406.1"/>
    </source>
</evidence>
<dbReference type="HOGENOM" id="CLU_3222211_0_0_5"/>
<protein>
    <submittedName>
        <fullName evidence="1">Uncharacterized protein</fullName>
    </submittedName>
</protein>
<reference evidence="1 2" key="1">
    <citation type="submission" date="2013-07" db="EMBL/GenBank/DDBJ databases">
        <title>Completed genome of Sphingomonas sanxanigenens NX02.</title>
        <authorList>
            <person name="Ma T."/>
            <person name="Huang H."/>
            <person name="Wu M."/>
            <person name="Li X."/>
            <person name="Li G."/>
        </authorList>
    </citation>
    <scope>NUCLEOTIDE SEQUENCE [LARGE SCALE GENOMIC DNA]</scope>
    <source>
        <strain evidence="1 2">NX02</strain>
    </source>
</reference>
<dbReference type="AlphaFoldDB" id="W0A5S5"/>
<keyword evidence="2" id="KW-1185">Reference proteome</keyword>
<proteinExistence type="predicted"/>
<accession>W0A5S5</accession>
<gene>
    <name evidence="1" type="ORF">NX02_03260</name>
</gene>
<dbReference type="Proteomes" id="UP000018851">
    <property type="component" value="Chromosome"/>
</dbReference>
<name>W0A5S5_9SPHN</name>
<organism evidence="1 2">
    <name type="scientific">Sphingomonas sanxanigenens DSM 19645 = NX02</name>
    <dbReference type="NCBI Taxonomy" id="1123269"/>
    <lineage>
        <taxon>Bacteria</taxon>
        <taxon>Pseudomonadati</taxon>
        <taxon>Pseudomonadota</taxon>
        <taxon>Alphaproteobacteria</taxon>
        <taxon>Sphingomonadales</taxon>
        <taxon>Sphingomonadaceae</taxon>
        <taxon>Sphingomonas</taxon>
    </lineage>
</organism>